<accession>A0A812AZ07</accession>
<organism evidence="2 3">
    <name type="scientific">Acanthosepion pharaonis</name>
    <name type="common">Pharaoh cuttlefish</name>
    <name type="synonym">Sepia pharaonis</name>
    <dbReference type="NCBI Taxonomy" id="158019"/>
    <lineage>
        <taxon>Eukaryota</taxon>
        <taxon>Metazoa</taxon>
        <taxon>Spiralia</taxon>
        <taxon>Lophotrochozoa</taxon>
        <taxon>Mollusca</taxon>
        <taxon>Cephalopoda</taxon>
        <taxon>Coleoidea</taxon>
        <taxon>Decapodiformes</taxon>
        <taxon>Sepiida</taxon>
        <taxon>Sepiina</taxon>
        <taxon>Sepiidae</taxon>
        <taxon>Acanthosepion</taxon>
    </lineage>
</organism>
<evidence type="ECO:0000313" key="3">
    <source>
        <dbReference type="Proteomes" id="UP000597762"/>
    </source>
</evidence>
<dbReference type="AlphaFoldDB" id="A0A812AZ07"/>
<sequence>MSRLLSSLSILSFSYLFLFFFLMLSLIFFLFIFIQFLFCFSSFVSFHLSPSLSFYSFPYSFLSFFLMLSFISFSLLSFNPFFNFFFRSYAFIYLLPVSFNLFFIHFHSYAFFYLRFLFIHPLFRFSSSLLCLCSRPSLCLQSVFRFSSFYAFVYVLVFHFIRSILFFLMSPFISFSFTLCSSSSLPFPLLLQSFTRYPDHLLFSNPQLLQSLVSFFFCPRMIQ</sequence>
<feature type="transmembrane region" description="Helical" evidence="1">
    <location>
        <begin position="143"/>
        <end position="161"/>
    </location>
</feature>
<evidence type="ECO:0000313" key="2">
    <source>
        <dbReference type="EMBL" id="CAE1163431.1"/>
    </source>
</evidence>
<keyword evidence="1" id="KW-0472">Membrane</keyword>
<comment type="caution">
    <text evidence="2">The sequence shown here is derived from an EMBL/GenBank/DDBJ whole genome shotgun (WGS) entry which is preliminary data.</text>
</comment>
<feature type="transmembrane region" description="Helical" evidence="1">
    <location>
        <begin position="112"/>
        <end position="131"/>
    </location>
</feature>
<feature type="transmembrane region" description="Helical" evidence="1">
    <location>
        <begin position="57"/>
        <end position="76"/>
    </location>
</feature>
<feature type="transmembrane region" description="Helical" evidence="1">
    <location>
        <begin position="88"/>
        <end position="106"/>
    </location>
</feature>
<protein>
    <submittedName>
        <fullName evidence="2">Uncharacterized protein</fullName>
    </submittedName>
</protein>
<dbReference type="Proteomes" id="UP000597762">
    <property type="component" value="Unassembled WGS sequence"/>
</dbReference>
<reference evidence="2" key="1">
    <citation type="submission" date="2021-01" db="EMBL/GenBank/DDBJ databases">
        <authorList>
            <person name="Li R."/>
            <person name="Bekaert M."/>
        </authorList>
    </citation>
    <scope>NUCLEOTIDE SEQUENCE</scope>
    <source>
        <strain evidence="2">Farmed</strain>
    </source>
</reference>
<keyword evidence="3" id="KW-1185">Reference proteome</keyword>
<keyword evidence="1" id="KW-0812">Transmembrane</keyword>
<feature type="transmembrane region" description="Helical" evidence="1">
    <location>
        <begin position="12"/>
        <end position="37"/>
    </location>
</feature>
<proteinExistence type="predicted"/>
<gene>
    <name evidence="2" type="ORF">SPHA_7680</name>
</gene>
<name>A0A812AZ07_ACAPH</name>
<keyword evidence="1" id="KW-1133">Transmembrane helix</keyword>
<evidence type="ECO:0000256" key="1">
    <source>
        <dbReference type="SAM" id="Phobius"/>
    </source>
</evidence>
<dbReference type="EMBL" id="CAHIKZ030000247">
    <property type="protein sequence ID" value="CAE1163431.1"/>
    <property type="molecule type" value="Genomic_DNA"/>
</dbReference>